<evidence type="ECO:0000313" key="2">
    <source>
        <dbReference type="Proteomes" id="UP000183868"/>
    </source>
</evidence>
<proteinExistence type="predicted"/>
<organism evidence="1 2">
    <name type="scientific">Caldithrix abyssi DSM 13497</name>
    <dbReference type="NCBI Taxonomy" id="880073"/>
    <lineage>
        <taxon>Bacteria</taxon>
        <taxon>Pseudomonadati</taxon>
        <taxon>Calditrichota</taxon>
        <taxon>Calditrichia</taxon>
        <taxon>Calditrichales</taxon>
        <taxon>Calditrichaceae</taxon>
        <taxon>Caldithrix</taxon>
    </lineage>
</organism>
<evidence type="ECO:0000313" key="1">
    <source>
        <dbReference type="EMBL" id="APF20594.1"/>
    </source>
</evidence>
<gene>
    <name evidence="1" type="ORF">Cabys_3849</name>
</gene>
<dbReference type="EMBL" id="CP018099">
    <property type="protein sequence ID" value="APF20594.1"/>
    <property type="molecule type" value="Genomic_DNA"/>
</dbReference>
<accession>A0A1J1CF07</accession>
<sequence length="60" mass="6682">MKTNCKILGITPTSFVQKAMLSKAWRLHTNGFRLYPIPNHGQLPGAITQNEDLINCLASQ</sequence>
<dbReference type="Proteomes" id="UP000183868">
    <property type="component" value="Chromosome"/>
</dbReference>
<name>A0A1J1CF07_CALAY</name>
<dbReference type="AlphaFoldDB" id="A0A1J1CF07"/>
<dbReference type="RefSeq" id="WP_150125347.1">
    <property type="nucleotide sequence ID" value="NZ_CP018099.1"/>
</dbReference>
<reference evidence="1 2" key="1">
    <citation type="submission" date="2016-11" db="EMBL/GenBank/DDBJ databases">
        <title>Genomic analysis of Caldithrix abyssi and proposal of a novel bacterial phylum Caldithrichaeota.</title>
        <authorList>
            <person name="Kublanov I."/>
            <person name="Sigalova O."/>
            <person name="Gavrilov S."/>
            <person name="Lebedinsky A."/>
            <person name="Ivanova N."/>
            <person name="Daum C."/>
            <person name="Reddy T."/>
            <person name="Klenk H.P."/>
            <person name="Goker M."/>
            <person name="Reva O."/>
            <person name="Miroshnichenko M."/>
            <person name="Kyprides N."/>
            <person name="Woyke T."/>
            <person name="Gelfand M."/>
        </authorList>
    </citation>
    <scope>NUCLEOTIDE SEQUENCE [LARGE SCALE GENOMIC DNA]</scope>
    <source>
        <strain evidence="1 2">LF13</strain>
    </source>
</reference>
<protein>
    <submittedName>
        <fullName evidence="1">Uncharacterized protein</fullName>
    </submittedName>
</protein>
<dbReference type="KEGG" id="caby:Cabys_3849"/>